<dbReference type="Proteomes" id="UP000247409">
    <property type="component" value="Unassembled WGS sequence"/>
</dbReference>
<dbReference type="STRING" id="448386.A0A2V3IEF7"/>
<dbReference type="GO" id="GO:0016787">
    <property type="term" value="F:hydrolase activity"/>
    <property type="evidence" value="ECO:0007669"/>
    <property type="project" value="UniProtKB-KW"/>
</dbReference>
<dbReference type="PANTHER" id="PTHR48070">
    <property type="entry name" value="ESTERASE OVCA2"/>
    <property type="match status" value="1"/>
</dbReference>
<protein>
    <submittedName>
        <fullName evidence="3">Esterase OVCA2</fullName>
    </submittedName>
</protein>
<organism evidence="3 4">
    <name type="scientific">Gracilariopsis chorda</name>
    <dbReference type="NCBI Taxonomy" id="448386"/>
    <lineage>
        <taxon>Eukaryota</taxon>
        <taxon>Rhodophyta</taxon>
        <taxon>Florideophyceae</taxon>
        <taxon>Rhodymeniophycidae</taxon>
        <taxon>Gracilariales</taxon>
        <taxon>Gracilariaceae</taxon>
        <taxon>Gracilariopsis</taxon>
    </lineage>
</organism>
<dbReference type="PANTHER" id="PTHR48070:SF6">
    <property type="entry name" value="ESTERASE OVCA2"/>
    <property type="match status" value="1"/>
</dbReference>
<reference evidence="3 4" key="1">
    <citation type="journal article" date="2018" name="Mol. Biol. Evol.">
        <title>Analysis of the draft genome of the red seaweed Gracilariopsis chorda provides insights into genome size evolution in Rhodophyta.</title>
        <authorList>
            <person name="Lee J."/>
            <person name="Yang E.C."/>
            <person name="Graf L."/>
            <person name="Yang J.H."/>
            <person name="Qiu H."/>
            <person name="Zel Zion U."/>
            <person name="Chan C.X."/>
            <person name="Stephens T.G."/>
            <person name="Weber A.P.M."/>
            <person name="Boo G.H."/>
            <person name="Boo S.M."/>
            <person name="Kim K.M."/>
            <person name="Shin Y."/>
            <person name="Jung M."/>
            <person name="Lee S.J."/>
            <person name="Yim H.S."/>
            <person name="Lee J.H."/>
            <person name="Bhattacharya D."/>
            <person name="Yoon H.S."/>
        </authorList>
    </citation>
    <scope>NUCLEOTIDE SEQUENCE [LARGE SCALE GENOMIC DNA]</scope>
    <source>
        <strain evidence="3 4">SKKU-2015</strain>
        <tissue evidence="3">Whole body</tissue>
    </source>
</reference>
<gene>
    <name evidence="3" type="ORF">BWQ96_09890</name>
</gene>
<keyword evidence="4" id="KW-1185">Reference proteome</keyword>
<dbReference type="InterPro" id="IPR050593">
    <property type="entry name" value="LovG"/>
</dbReference>
<dbReference type="EMBL" id="NBIV01000300">
    <property type="protein sequence ID" value="PXF40398.1"/>
    <property type="molecule type" value="Genomic_DNA"/>
</dbReference>
<dbReference type="GO" id="GO:0005634">
    <property type="term" value="C:nucleus"/>
    <property type="evidence" value="ECO:0007669"/>
    <property type="project" value="TreeGrafter"/>
</dbReference>
<evidence type="ECO:0000313" key="3">
    <source>
        <dbReference type="EMBL" id="PXF40398.1"/>
    </source>
</evidence>
<dbReference type="GO" id="GO:0005737">
    <property type="term" value="C:cytoplasm"/>
    <property type="evidence" value="ECO:0007669"/>
    <property type="project" value="TreeGrafter"/>
</dbReference>
<dbReference type="SUPFAM" id="SSF53474">
    <property type="entry name" value="alpha/beta-Hydrolases"/>
    <property type="match status" value="1"/>
</dbReference>
<evidence type="ECO:0000256" key="1">
    <source>
        <dbReference type="ARBA" id="ARBA00022801"/>
    </source>
</evidence>
<keyword evidence="1" id="KW-0378">Hydrolase</keyword>
<proteinExistence type="predicted"/>
<sequence>MAKQPLRIACLHGFCQNSQSFRRKTGALRKWLSRPLRTARADLGLTSPSSSDDDQPLAELVYLDAPFVLEEHLTPPPETPTSFHVRDNTYAVLRPLPIHSPSSSPVADQSKRIWWNAGKPGQEYRGCEDTLVYLSDIFQQNGAIAASLVCALHEKPEFASLRFAMLFAGLASRADVHQPLYIMPIKVPSLHVYGELDELIPHKASHDLFEKFDESTRSVYVHGKGHLVPGDAASRRAVAQFVLRFADLENRDQRMAAI</sequence>
<dbReference type="InterPro" id="IPR029058">
    <property type="entry name" value="AB_hydrolase_fold"/>
</dbReference>
<dbReference type="OrthoDB" id="414698at2759"/>
<name>A0A2V3IEF7_9FLOR</name>
<dbReference type="Pfam" id="PF03959">
    <property type="entry name" value="FSH1"/>
    <property type="match status" value="1"/>
</dbReference>
<dbReference type="InterPro" id="IPR005645">
    <property type="entry name" value="FSH-like_dom"/>
</dbReference>
<dbReference type="Gene3D" id="3.40.50.1820">
    <property type="entry name" value="alpha/beta hydrolase"/>
    <property type="match status" value="1"/>
</dbReference>
<evidence type="ECO:0000313" key="4">
    <source>
        <dbReference type="Proteomes" id="UP000247409"/>
    </source>
</evidence>
<comment type="caution">
    <text evidence="3">The sequence shown here is derived from an EMBL/GenBank/DDBJ whole genome shotgun (WGS) entry which is preliminary data.</text>
</comment>
<accession>A0A2V3IEF7</accession>
<feature type="domain" description="Serine hydrolase" evidence="2">
    <location>
        <begin position="4"/>
        <end position="235"/>
    </location>
</feature>
<evidence type="ECO:0000259" key="2">
    <source>
        <dbReference type="Pfam" id="PF03959"/>
    </source>
</evidence>
<dbReference type="AlphaFoldDB" id="A0A2V3IEF7"/>